<evidence type="ECO:0000256" key="3">
    <source>
        <dbReference type="ARBA" id="ARBA00022475"/>
    </source>
</evidence>
<dbReference type="AlphaFoldDB" id="A0A0G0BL18"/>
<evidence type="ECO:0000259" key="8">
    <source>
        <dbReference type="PROSITE" id="PS50928"/>
    </source>
</evidence>
<feature type="transmembrane region" description="Helical" evidence="7">
    <location>
        <begin position="221"/>
        <end position="239"/>
    </location>
</feature>
<evidence type="ECO:0000256" key="7">
    <source>
        <dbReference type="RuleBase" id="RU363032"/>
    </source>
</evidence>
<dbReference type="PROSITE" id="PS50928">
    <property type="entry name" value="ABC_TM1"/>
    <property type="match status" value="1"/>
</dbReference>
<keyword evidence="6 7" id="KW-0472">Membrane</keyword>
<dbReference type="Pfam" id="PF00528">
    <property type="entry name" value="BPD_transp_1"/>
    <property type="match status" value="1"/>
</dbReference>
<accession>A0A0G0BL18</accession>
<feature type="transmembrane region" description="Helical" evidence="7">
    <location>
        <begin position="97"/>
        <end position="118"/>
    </location>
</feature>
<reference evidence="9 10" key="1">
    <citation type="journal article" date="2015" name="Nature">
        <title>rRNA introns, odd ribosomes, and small enigmatic genomes across a large radiation of phyla.</title>
        <authorList>
            <person name="Brown C.T."/>
            <person name="Hug L.A."/>
            <person name="Thomas B.C."/>
            <person name="Sharon I."/>
            <person name="Castelle C.J."/>
            <person name="Singh A."/>
            <person name="Wilkins M.J."/>
            <person name="Williams K.H."/>
            <person name="Banfield J.F."/>
        </authorList>
    </citation>
    <scope>NUCLEOTIDE SEQUENCE [LARGE SCALE GENOMIC DNA]</scope>
</reference>
<keyword evidence="5 7" id="KW-1133">Transmembrane helix</keyword>
<feature type="transmembrane region" description="Helical" evidence="7">
    <location>
        <begin position="12"/>
        <end position="31"/>
    </location>
</feature>
<keyword evidence="3" id="KW-1003">Cell membrane</keyword>
<name>A0A0G0BL18_UNCC3</name>
<keyword evidence="2 7" id="KW-0813">Transport</keyword>
<feature type="domain" description="ABC transmembrane type-1" evidence="8">
    <location>
        <begin position="59"/>
        <end position="239"/>
    </location>
</feature>
<evidence type="ECO:0000313" key="10">
    <source>
        <dbReference type="Proteomes" id="UP000034581"/>
    </source>
</evidence>
<comment type="subcellular location">
    <subcellularLocation>
        <location evidence="1 7">Cell membrane</location>
        <topology evidence="1 7">Multi-pass membrane protein</topology>
    </subcellularLocation>
</comment>
<comment type="caution">
    <text evidence="9">The sequence shown here is derived from an EMBL/GenBank/DDBJ whole genome shotgun (WGS) entry which is preliminary data.</text>
</comment>
<protein>
    <submittedName>
        <fullName evidence="9">Binding-protein-dependent transport system inner membrane component</fullName>
    </submittedName>
</protein>
<dbReference type="CDD" id="cd06261">
    <property type="entry name" value="TM_PBP2"/>
    <property type="match status" value="1"/>
</dbReference>
<evidence type="ECO:0000313" key="9">
    <source>
        <dbReference type="EMBL" id="KKP70179.1"/>
    </source>
</evidence>
<comment type="similarity">
    <text evidence="7">Belongs to the binding-protein-dependent transport system permease family.</text>
</comment>
<dbReference type="InterPro" id="IPR000515">
    <property type="entry name" value="MetI-like"/>
</dbReference>
<dbReference type="GO" id="GO:0055085">
    <property type="term" value="P:transmembrane transport"/>
    <property type="evidence" value="ECO:0007669"/>
    <property type="project" value="InterPro"/>
</dbReference>
<dbReference type="Gene3D" id="1.10.3720.10">
    <property type="entry name" value="MetI-like"/>
    <property type="match status" value="1"/>
</dbReference>
<feature type="transmembrane region" description="Helical" evidence="7">
    <location>
        <begin position="66"/>
        <end position="85"/>
    </location>
</feature>
<dbReference type="EMBL" id="LBQB01000001">
    <property type="protein sequence ID" value="KKP70179.1"/>
    <property type="molecule type" value="Genomic_DNA"/>
</dbReference>
<organism evidence="9 10">
    <name type="scientific">candidate division CPR3 bacterium GW2011_GWF2_35_18</name>
    <dbReference type="NCBI Taxonomy" id="1618350"/>
    <lineage>
        <taxon>Bacteria</taxon>
        <taxon>Bacteria division CPR3</taxon>
    </lineage>
</organism>
<feature type="transmembrane region" description="Helical" evidence="7">
    <location>
        <begin position="124"/>
        <end position="145"/>
    </location>
</feature>
<proteinExistence type="inferred from homology"/>
<dbReference type="SUPFAM" id="SSF161098">
    <property type="entry name" value="MetI-like"/>
    <property type="match status" value="1"/>
</dbReference>
<evidence type="ECO:0000256" key="1">
    <source>
        <dbReference type="ARBA" id="ARBA00004651"/>
    </source>
</evidence>
<evidence type="ECO:0000256" key="4">
    <source>
        <dbReference type="ARBA" id="ARBA00022692"/>
    </source>
</evidence>
<evidence type="ECO:0000256" key="2">
    <source>
        <dbReference type="ARBA" id="ARBA00022448"/>
    </source>
</evidence>
<gene>
    <name evidence="9" type="ORF">UR67_C0001G0088</name>
</gene>
<dbReference type="PANTHER" id="PTHR30151">
    <property type="entry name" value="ALKANE SULFONATE ABC TRANSPORTER-RELATED, MEMBRANE SUBUNIT"/>
    <property type="match status" value="1"/>
</dbReference>
<dbReference type="GO" id="GO:0005886">
    <property type="term" value="C:plasma membrane"/>
    <property type="evidence" value="ECO:0007669"/>
    <property type="project" value="UniProtKB-SubCell"/>
</dbReference>
<feature type="transmembrane region" description="Helical" evidence="7">
    <location>
        <begin position="184"/>
        <end position="201"/>
    </location>
</feature>
<dbReference type="STRING" id="1618350.UR67_C0001G0088"/>
<dbReference type="InterPro" id="IPR035906">
    <property type="entry name" value="MetI-like_sf"/>
</dbReference>
<dbReference type="PANTHER" id="PTHR30151:SF20">
    <property type="entry name" value="ABC TRANSPORTER PERMEASE PROTEIN HI_0355-RELATED"/>
    <property type="match status" value="1"/>
</dbReference>
<sequence>MNRYLIKFFQIVIALIVVYFLWKGVIWIFHYPTYILPAPSLVSQKLVYLIQSGKIYPHLQITLTEIFAGFLFGSILAMFFGYIFAKKRILHLTITPYIVAFQSIPIVALAPIFIIWFGSGITSKIVICSIIVFFPVMVNTITAISNIEETKKELMCTLNSSFLDNLLRLEIPHSLPYIFSSMKIGMVLAIVGAIVGEFMGADKGLGFLINSSLGLFDTPQLFAVIFILALLGIILYTISSSLESFFIKRGQKI</sequence>
<keyword evidence="4 7" id="KW-0812">Transmembrane</keyword>
<dbReference type="Proteomes" id="UP000034581">
    <property type="component" value="Unassembled WGS sequence"/>
</dbReference>
<evidence type="ECO:0000256" key="6">
    <source>
        <dbReference type="ARBA" id="ARBA00023136"/>
    </source>
</evidence>
<evidence type="ECO:0000256" key="5">
    <source>
        <dbReference type="ARBA" id="ARBA00022989"/>
    </source>
</evidence>